<accession>A0A8J5H891</accession>
<sequence length="552" mass="60470">MASPSESETSVALFLRKTLRAVLSSRIPRLRPGPRPSADRRFLLDLGDLPAPIEHHGTFSDPLVVDILLTPRGEDAEAGACESVVERWTAQCVPWNAAVPHQSRYSSFQPWTYSGSVILLRSIIALLRLLPAHRIFRLLCSVGQRCNYDLGYRVSSFAAPISRAEEANLKKYGFAPVDTLAGQLTVAVQYRPSLSGFGLVNSSHTPPMIISDYIGSPAADPIRPFPATLPDWASLPNTSQHSSRVIRPLAAVTPCDRPHTWNTAPMAHHPLNPTQDRIGEVGPSPSEHYFRPVPNRRQLSDMKGNFNFDDVRVSLPSSSPPTLGGHCLQSRLHMETTPRSIPSDTVKNLLPPLSPRSARPESSSQESPSKSTSLRKSEGKSARDIYSNLHMHAANKGLKDGRGDSGRYSTLPYGGSNRHGFSRSSRRFSMQDYPDDTDFSCPFAVNDDATSDSHTRSSDVKEAECSSSHKSQQASVGVLVRMLKTAPPLRQDQSYARQSSHLAGEVSSSSSVLTRKTSDALEELQSYKHIKNSLLSKSGATTKLQDSLVEKC</sequence>
<feature type="compositionally biased region" description="Polar residues" evidence="1">
    <location>
        <begin position="491"/>
        <end position="501"/>
    </location>
</feature>
<dbReference type="Proteomes" id="UP000734854">
    <property type="component" value="Unassembled WGS sequence"/>
</dbReference>
<evidence type="ECO:0000256" key="1">
    <source>
        <dbReference type="SAM" id="MobiDB-lite"/>
    </source>
</evidence>
<dbReference type="GO" id="GO:0000407">
    <property type="term" value="C:phagophore assembly site"/>
    <property type="evidence" value="ECO:0007669"/>
    <property type="project" value="TreeGrafter"/>
</dbReference>
<dbReference type="PANTHER" id="PTHR13430:SF4">
    <property type="entry name" value="AUTOPHAGY-RELATED PROTEIN 13"/>
    <property type="match status" value="1"/>
</dbReference>
<feature type="compositionally biased region" description="Low complexity" evidence="1">
    <location>
        <begin position="349"/>
        <end position="374"/>
    </location>
</feature>
<organism evidence="3 4">
    <name type="scientific">Zingiber officinale</name>
    <name type="common">Ginger</name>
    <name type="synonym">Amomum zingiber</name>
    <dbReference type="NCBI Taxonomy" id="94328"/>
    <lineage>
        <taxon>Eukaryota</taxon>
        <taxon>Viridiplantae</taxon>
        <taxon>Streptophyta</taxon>
        <taxon>Embryophyta</taxon>
        <taxon>Tracheophyta</taxon>
        <taxon>Spermatophyta</taxon>
        <taxon>Magnoliopsida</taxon>
        <taxon>Liliopsida</taxon>
        <taxon>Zingiberales</taxon>
        <taxon>Zingiberaceae</taxon>
        <taxon>Zingiber</taxon>
    </lineage>
</organism>
<evidence type="ECO:0000313" key="3">
    <source>
        <dbReference type="EMBL" id="KAG6523206.1"/>
    </source>
</evidence>
<name>A0A8J5H891_ZINOF</name>
<proteinExistence type="predicted"/>
<evidence type="ECO:0000259" key="2">
    <source>
        <dbReference type="Pfam" id="PF10033"/>
    </source>
</evidence>
<feature type="region of interest" description="Disordered" evidence="1">
    <location>
        <begin position="395"/>
        <end position="429"/>
    </location>
</feature>
<dbReference type="GO" id="GO:0034497">
    <property type="term" value="P:protein localization to phagophore assembly site"/>
    <property type="evidence" value="ECO:0007669"/>
    <property type="project" value="TreeGrafter"/>
</dbReference>
<keyword evidence="4" id="KW-1185">Reference proteome</keyword>
<feature type="region of interest" description="Disordered" evidence="1">
    <location>
        <begin position="448"/>
        <end position="471"/>
    </location>
</feature>
<dbReference type="InterPro" id="IPR018731">
    <property type="entry name" value="Atg13_N"/>
</dbReference>
<evidence type="ECO:0000313" key="4">
    <source>
        <dbReference type="Proteomes" id="UP000734854"/>
    </source>
</evidence>
<feature type="region of interest" description="Disordered" evidence="1">
    <location>
        <begin position="336"/>
        <end position="381"/>
    </location>
</feature>
<feature type="compositionally biased region" description="Polar residues" evidence="1">
    <location>
        <begin position="337"/>
        <end position="346"/>
    </location>
</feature>
<dbReference type="GO" id="GO:0034727">
    <property type="term" value="P:piecemeal microautophagy of the nucleus"/>
    <property type="evidence" value="ECO:0007669"/>
    <property type="project" value="TreeGrafter"/>
</dbReference>
<dbReference type="EMBL" id="JACMSC010000004">
    <property type="protein sequence ID" value="KAG6523206.1"/>
    <property type="molecule type" value="Genomic_DNA"/>
</dbReference>
<dbReference type="Pfam" id="PF10033">
    <property type="entry name" value="ATG13"/>
    <property type="match status" value="1"/>
</dbReference>
<dbReference type="GO" id="GO:0005829">
    <property type="term" value="C:cytosol"/>
    <property type="evidence" value="ECO:0007669"/>
    <property type="project" value="TreeGrafter"/>
</dbReference>
<protein>
    <recommendedName>
        <fullName evidence="2">Autophagy-related protein 13 N-terminal domain-containing protein</fullName>
    </recommendedName>
</protein>
<comment type="caution">
    <text evidence="3">The sequence shown here is derived from an EMBL/GenBank/DDBJ whole genome shotgun (WGS) entry which is preliminary data.</text>
</comment>
<feature type="compositionally biased region" description="Basic and acidic residues" evidence="1">
    <location>
        <begin position="451"/>
        <end position="464"/>
    </location>
</feature>
<dbReference type="GO" id="GO:1990316">
    <property type="term" value="C:Atg1/ULK1 kinase complex"/>
    <property type="evidence" value="ECO:0007669"/>
    <property type="project" value="InterPro"/>
</dbReference>
<dbReference type="GO" id="GO:0000423">
    <property type="term" value="P:mitophagy"/>
    <property type="evidence" value="ECO:0007669"/>
    <property type="project" value="TreeGrafter"/>
</dbReference>
<gene>
    <name evidence="3" type="ORF">ZIOFF_013059</name>
</gene>
<feature type="domain" description="Autophagy-related protein 13 N-terminal" evidence="2">
    <location>
        <begin position="81"/>
        <end position="193"/>
    </location>
</feature>
<dbReference type="PANTHER" id="PTHR13430">
    <property type="match status" value="1"/>
</dbReference>
<dbReference type="OrthoDB" id="70161at2759"/>
<dbReference type="AlphaFoldDB" id="A0A8J5H891"/>
<dbReference type="InterPro" id="IPR040182">
    <property type="entry name" value="ATG13"/>
</dbReference>
<reference evidence="3 4" key="1">
    <citation type="submission" date="2020-08" db="EMBL/GenBank/DDBJ databases">
        <title>Plant Genome Project.</title>
        <authorList>
            <person name="Zhang R.-G."/>
        </authorList>
    </citation>
    <scope>NUCLEOTIDE SEQUENCE [LARGE SCALE GENOMIC DNA]</scope>
    <source>
        <tissue evidence="3">Rhizome</tissue>
    </source>
</reference>
<feature type="region of interest" description="Disordered" evidence="1">
    <location>
        <begin position="490"/>
        <end position="515"/>
    </location>
</feature>